<evidence type="ECO:0000313" key="1">
    <source>
        <dbReference type="EnsemblMetazoa" id="Aqu2.1.38480_001"/>
    </source>
</evidence>
<organism evidence="1">
    <name type="scientific">Amphimedon queenslandica</name>
    <name type="common">Sponge</name>
    <dbReference type="NCBI Taxonomy" id="400682"/>
    <lineage>
        <taxon>Eukaryota</taxon>
        <taxon>Metazoa</taxon>
        <taxon>Porifera</taxon>
        <taxon>Demospongiae</taxon>
        <taxon>Heteroscleromorpha</taxon>
        <taxon>Haplosclerida</taxon>
        <taxon>Niphatidae</taxon>
        <taxon>Amphimedon</taxon>
    </lineage>
</organism>
<proteinExistence type="predicted"/>
<reference evidence="1" key="1">
    <citation type="submission" date="2017-05" db="UniProtKB">
        <authorList>
            <consortium name="EnsemblMetazoa"/>
        </authorList>
    </citation>
    <scope>IDENTIFICATION</scope>
</reference>
<dbReference type="AlphaFoldDB" id="A0A1X7VDV4"/>
<sequence length="79" mass="9117">RRCQAMILQNMIRKIPRTPRPGTTSTHPTFGNIRRTYRHMDAKVFPLPSDRAARERASHFQLRAHQFVLGKVLCSTSIS</sequence>
<accession>A0A1X7VDV4</accession>
<protein>
    <submittedName>
        <fullName evidence="1">Uncharacterized protein</fullName>
    </submittedName>
</protein>
<name>A0A1X7VDV4_AMPQE</name>
<dbReference type="EnsemblMetazoa" id="Aqu2.1.38480_001">
    <property type="protein sequence ID" value="Aqu2.1.38480_001"/>
    <property type="gene ID" value="Aqu2.1.38480"/>
</dbReference>
<dbReference type="InParanoid" id="A0A1X7VDV4"/>